<dbReference type="Gene3D" id="1.25.40.390">
    <property type="match status" value="1"/>
</dbReference>
<evidence type="ECO:0000313" key="8">
    <source>
        <dbReference type="EMBL" id="TKC04431.1"/>
    </source>
</evidence>
<proteinExistence type="inferred from homology"/>
<evidence type="ECO:0000259" key="7">
    <source>
        <dbReference type="Pfam" id="PF14322"/>
    </source>
</evidence>
<evidence type="ECO:0000313" key="9">
    <source>
        <dbReference type="Proteomes" id="UP000307244"/>
    </source>
</evidence>
<dbReference type="InterPro" id="IPR033985">
    <property type="entry name" value="SusD-like_N"/>
</dbReference>
<dbReference type="InterPro" id="IPR012944">
    <property type="entry name" value="SusD_RagB_dom"/>
</dbReference>
<feature type="domain" description="RagB/SusD" evidence="6">
    <location>
        <begin position="380"/>
        <end position="511"/>
    </location>
</feature>
<dbReference type="Pfam" id="PF07980">
    <property type="entry name" value="SusD_RagB"/>
    <property type="match status" value="1"/>
</dbReference>
<gene>
    <name evidence="8" type="ORF">FA047_17775</name>
</gene>
<keyword evidence="4" id="KW-0472">Membrane</keyword>
<evidence type="ECO:0000256" key="3">
    <source>
        <dbReference type="ARBA" id="ARBA00022729"/>
    </source>
</evidence>
<sequence>MKTYIKTSKNFCIAILAMAAIGILGGCKKDFLDRKPQGAYTSDTYPYPKGSGPFDGEIFAAYDILRSYDCSGSGFIAATGIRSDDADKGSTPTDGPTSLEMDNFTITPSNVLVNDLWRGYFNVIGKCNIVLDKVTKDQDPGTPAESKVYAEAEAKFLRGYSYFMLVRLFGRVPLIDKLYDDPVAQSNVKQSEPAAIYTLIESDLQFAGASLPPSWDASKFPGRATKGSANGILAKVYLTRQNWGMAMSTANLVMTSGNYDLLIPYDDIFKETGENSKESVFELQATASLTEKRANGSQFASIQAVRGTGIWNLGWGFNIPNTRLEAAYETPNDPRKARTFLYAGGTSVFGEAVPASLPNTRYNHKIHSNPATRNAILDNFSYWMNIRILRYADVVLMYAEAANELGGTANTTAALKALNDVRKRARGSNAGILPDITTTDQTQLRSAIRQERRIELAMEHDRFFDLVRWGTASEAFQQAGKAFVPGKHELLPIPAAQIEISKNVLTQNFGYN</sequence>
<evidence type="ECO:0000256" key="2">
    <source>
        <dbReference type="ARBA" id="ARBA00006275"/>
    </source>
</evidence>
<evidence type="ECO:0000256" key="4">
    <source>
        <dbReference type="ARBA" id="ARBA00023136"/>
    </source>
</evidence>
<dbReference type="PROSITE" id="PS51257">
    <property type="entry name" value="PROKAR_LIPOPROTEIN"/>
    <property type="match status" value="1"/>
</dbReference>
<dbReference type="AlphaFoldDB" id="A0A4U1CDR5"/>
<protein>
    <submittedName>
        <fullName evidence="8">RagB/SusD family nutrient uptake outer membrane protein</fullName>
    </submittedName>
</protein>
<name>A0A4U1CDR5_9SPHI</name>
<dbReference type="SUPFAM" id="SSF48452">
    <property type="entry name" value="TPR-like"/>
    <property type="match status" value="1"/>
</dbReference>
<dbReference type="RefSeq" id="WP_136837424.1">
    <property type="nucleotide sequence ID" value="NZ_SWBQ01000005.1"/>
</dbReference>
<organism evidence="8 9">
    <name type="scientific">Pedobacter frigoris</name>
    <dbReference type="NCBI Taxonomy" id="2571272"/>
    <lineage>
        <taxon>Bacteria</taxon>
        <taxon>Pseudomonadati</taxon>
        <taxon>Bacteroidota</taxon>
        <taxon>Sphingobacteriia</taxon>
        <taxon>Sphingobacteriales</taxon>
        <taxon>Sphingobacteriaceae</taxon>
        <taxon>Pedobacter</taxon>
    </lineage>
</organism>
<reference evidence="8 9" key="1">
    <citation type="submission" date="2019-04" db="EMBL/GenBank/DDBJ databases">
        <title>Pedobacter sp. RP-3-15 sp. nov., isolated from Arctic soil.</title>
        <authorList>
            <person name="Dahal R.H."/>
            <person name="Kim D.-U."/>
        </authorList>
    </citation>
    <scope>NUCLEOTIDE SEQUENCE [LARGE SCALE GENOMIC DNA]</scope>
    <source>
        <strain evidence="8 9">RP-3-15</strain>
    </source>
</reference>
<evidence type="ECO:0000259" key="6">
    <source>
        <dbReference type="Pfam" id="PF07980"/>
    </source>
</evidence>
<comment type="subcellular location">
    <subcellularLocation>
        <location evidence="1">Cell outer membrane</location>
    </subcellularLocation>
</comment>
<comment type="caution">
    <text evidence="8">The sequence shown here is derived from an EMBL/GenBank/DDBJ whole genome shotgun (WGS) entry which is preliminary data.</text>
</comment>
<dbReference type="Pfam" id="PF14322">
    <property type="entry name" value="SusD-like_3"/>
    <property type="match status" value="1"/>
</dbReference>
<evidence type="ECO:0000256" key="5">
    <source>
        <dbReference type="ARBA" id="ARBA00023237"/>
    </source>
</evidence>
<dbReference type="InterPro" id="IPR011990">
    <property type="entry name" value="TPR-like_helical_dom_sf"/>
</dbReference>
<comment type="similarity">
    <text evidence="2">Belongs to the SusD family.</text>
</comment>
<dbReference type="CDD" id="cd08977">
    <property type="entry name" value="SusD"/>
    <property type="match status" value="1"/>
</dbReference>
<keyword evidence="3" id="KW-0732">Signal</keyword>
<accession>A0A4U1CDR5</accession>
<feature type="domain" description="SusD-like N-terminal" evidence="7">
    <location>
        <begin position="105"/>
        <end position="238"/>
    </location>
</feature>
<keyword evidence="5" id="KW-0998">Cell outer membrane</keyword>
<dbReference type="EMBL" id="SWBQ01000005">
    <property type="protein sequence ID" value="TKC04431.1"/>
    <property type="molecule type" value="Genomic_DNA"/>
</dbReference>
<dbReference type="OrthoDB" id="618454at2"/>
<dbReference type="Proteomes" id="UP000307244">
    <property type="component" value="Unassembled WGS sequence"/>
</dbReference>
<evidence type="ECO:0000256" key="1">
    <source>
        <dbReference type="ARBA" id="ARBA00004442"/>
    </source>
</evidence>
<dbReference type="GO" id="GO:0009279">
    <property type="term" value="C:cell outer membrane"/>
    <property type="evidence" value="ECO:0007669"/>
    <property type="project" value="UniProtKB-SubCell"/>
</dbReference>
<keyword evidence="9" id="KW-1185">Reference proteome</keyword>